<dbReference type="SUPFAM" id="SSF101898">
    <property type="entry name" value="NHL repeat"/>
    <property type="match status" value="1"/>
</dbReference>
<evidence type="ECO:0000259" key="2">
    <source>
        <dbReference type="Pfam" id="PF01833"/>
    </source>
</evidence>
<dbReference type="EMBL" id="JAGZEE010000007">
    <property type="protein sequence ID" value="MBS5410365.1"/>
    <property type="molecule type" value="Genomic_DNA"/>
</dbReference>
<dbReference type="AlphaFoldDB" id="A0A173T717"/>
<dbReference type="PROSITE" id="PS51257">
    <property type="entry name" value="PROKAR_LIPOPROTEIN"/>
    <property type="match status" value="1"/>
</dbReference>
<evidence type="ECO:0000256" key="1">
    <source>
        <dbReference type="SAM" id="SignalP"/>
    </source>
</evidence>
<reference evidence="4 6" key="2">
    <citation type="submission" date="2021-06" db="EMBL/GenBank/DDBJ databases">
        <title>Interrogation of the integrated mobile genetic elements in gut-associated Bacteroides with a consensus prediction approach.</title>
        <authorList>
            <person name="Campbell D.E."/>
            <person name="Leigh J.R."/>
            <person name="Kim T."/>
            <person name="England W."/>
            <person name="Whitaker R.J."/>
            <person name="Degnan P.H."/>
        </authorList>
    </citation>
    <scope>NUCLEOTIDE SEQUENCE [LARGE SCALE GENOMIC DNA]</scope>
    <source>
        <strain evidence="4 6">WAL8669</strain>
    </source>
</reference>
<dbReference type="Pfam" id="PF01833">
    <property type="entry name" value="TIG"/>
    <property type="match status" value="1"/>
</dbReference>
<dbReference type="Proteomes" id="UP000782901">
    <property type="component" value="Unassembled WGS sequence"/>
</dbReference>
<dbReference type="EMBL" id="CP083680">
    <property type="protein sequence ID" value="UYU65175.1"/>
    <property type="molecule type" value="Genomic_DNA"/>
</dbReference>
<dbReference type="InterPro" id="IPR014756">
    <property type="entry name" value="Ig_E-set"/>
</dbReference>
<dbReference type="CDD" id="cd00102">
    <property type="entry name" value="IPT"/>
    <property type="match status" value="1"/>
</dbReference>
<reference evidence="3" key="1">
    <citation type="submission" date="2021-02" db="EMBL/GenBank/DDBJ databases">
        <title>Infant gut strain persistence is associated with maternal origin, phylogeny, and functional potential including surface adhesion and iron acquisition.</title>
        <authorList>
            <person name="Lou Y.C."/>
        </authorList>
    </citation>
    <scope>NUCLEOTIDE SEQUENCE</scope>
    <source>
        <strain evidence="3">L3_082_243G1_dasL3_082_243G1_maxbin2.maxbin.015s ta_sub</strain>
    </source>
</reference>
<dbReference type="InterPro" id="IPR013783">
    <property type="entry name" value="Ig-like_fold"/>
</dbReference>
<gene>
    <name evidence="3" type="ORF">KHY35_06560</name>
    <name evidence="4" type="ORF">KQP68_16520</name>
</gene>
<dbReference type="Proteomes" id="UP001156218">
    <property type="component" value="Chromosome"/>
</dbReference>
<feature type="domain" description="IPT/TIG" evidence="2">
    <location>
        <begin position="42"/>
        <end position="123"/>
    </location>
</feature>
<dbReference type="InterPro" id="IPR011042">
    <property type="entry name" value="6-blade_b-propeller_TolB-like"/>
</dbReference>
<dbReference type="PANTHER" id="PTHR13833">
    <property type="match status" value="1"/>
</dbReference>
<feature type="chain" id="PRO_5014250321" evidence="1">
    <location>
        <begin position="21"/>
        <end position="426"/>
    </location>
</feature>
<keyword evidence="1" id="KW-0732">Signal</keyword>
<dbReference type="InterPro" id="IPR002909">
    <property type="entry name" value="IPT_dom"/>
</dbReference>
<dbReference type="RefSeq" id="WP_022470517.1">
    <property type="nucleotide sequence ID" value="NZ_CAXTJI010000002.1"/>
</dbReference>
<feature type="signal peptide" evidence="1">
    <location>
        <begin position="1"/>
        <end position="20"/>
    </location>
</feature>
<evidence type="ECO:0000313" key="6">
    <source>
        <dbReference type="Proteomes" id="UP001156218"/>
    </source>
</evidence>
<evidence type="ECO:0000313" key="5">
    <source>
        <dbReference type="Proteomes" id="UP000782901"/>
    </source>
</evidence>
<protein>
    <submittedName>
        <fullName evidence="3">IPT/TIG domain-containing protein</fullName>
    </submittedName>
</protein>
<evidence type="ECO:0000313" key="4">
    <source>
        <dbReference type="EMBL" id="UYU65175.1"/>
    </source>
</evidence>
<dbReference type="Gene3D" id="2.60.40.10">
    <property type="entry name" value="Immunoglobulins"/>
    <property type="match status" value="1"/>
</dbReference>
<accession>A0A173T717</accession>
<sequence length="426" mass="46597">MKNNLLHWSLCSLLFFTSCADDYKFVNEGIPPKAFDPNQPVVVSLIEPDSGVYNTQFVISGKNFGTDLSRIKVYFGEKDTARLISSNGDCIYGMTPKQNDGQNKVSVVIGSEYKGELPSLFKYTRMEQITTITGTGNTGENADGTLAEAKFRVIRGMCMIADDNILVSTDQTNVRLVSEKENRVTTICSGIKFGGLGATKNRETAYGIQYDGTHAVYAFNRAKGWQMSKILNTLGTEVTGRVADCVLSDDDQFLYFCDTSGKFGRVNLESLEVEILNAELGNLGGLTSWCFIARDKVNDCFYVSANLSNKILKISSDGKSFEDYIGNGTNGFMDGNREDAMMSTVTGLAVDDSGVLYFLDTGNGLLRKLEDGIVSTVAGRKGNLAVVDGKPLESSLKWPYDLGFDSNGSLYFVECNAGMVRKFTIQ</sequence>
<evidence type="ECO:0000313" key="3">
    <source>
        <dbReference type="EMBL" id="MBS5410365.1"/>
    </source>
</evidence>
<dbReference type="Gene3D" id="2.120.10.30">
    <property type="entry name" value="TolB, C-terminal domain"/>
    <property type="match status" value="1"/>
</dbReference>
<name>A0A173T717_BACT4</name>
<proteinExistence type="predicted"/>
<dbReference type="PANTHER" id="PTHR13833:SF71">
    <property type="entry name" value="NHL DOMAIN-CONTAINING PROTEIN"/>
    <property type="match status" value="1"/>
</dbReference>
<dbReference type="SUPFAM" id="SSF81296">
    <property type="entry name" value="E set domains"/>
    <property type="match status" value="1"/>
</dbReference>
<organism evidence="3 5">
    <name type="scientific">Bacteroides thetaiotaomicron</name>
    <dbReference type="NCBI Taxonomy" id="818"/>
    <lineage>
        <taxon>Bacteria</taxon>
        <taxon>Pseudomonadati</taxon>
        <taxon>Bacteroidota</taxon>
        <taxon>Bacteroidia</taxon>
        <taxon>Bacteroidales</taxon>
        <taxon>Bacteroidaceae</taxon>
        <taxon>Bacteroides</taxon>
    </lineage>
</organism>